<evidence type="ECO:0000313" key="2">
    <source>
        <dbReference type="Proteomes" id="UP000183028"/>
    </source>
</evidence>
<name>A0A1H6Y2Z4_9FIRM</name>
<evidence type="ECO:0000313" key="1">
    <source>
        <dbReference type="EMBL" id="SEJ34264.1"/>
    </source>
</evidence>
<dbReference type="Proteomes" id="UP000183028">
    <property type="component" value="Unassembled WGS sequence"/>
</dbReference>
<organism evidence="1 2">
    <name type="scientific">Sharpea azabuensis</name>
    <dbReference type="NCBI Taxonomy" id="322505"/>
    <lineage>
        <taxon>Bacteria</taxon>
        <taxon>Bacillati</taxon>
        <taxon>Bacillota</taxon>
        <taxon>Erysipelotrichia</taxon>
        <taxon>Erysipelotrichales</taxon>
        <taxon>Coprobacillaceae</taxon>
        <taxon>Sharpea</taxon>
    </lineage>
</organism>
<keyword evidence="2" id="KW-1185">Reference proteome</keyword>
<dbReference type="RefSeq" id="WP_033163741.1">
    <property type="nucleotide sequence ID" value="NZ_FNYK01000116.1"/>
</dbReference>
<sequence length="244" mass="28145">MGIILNIQLSAFINHRIEPNANNISNLMNELNLLKLKEFLPNITTGQTIDLVKGRIDTISNLAFVTADKSGQIICQDERIDCIFNFNQDDKCDFESELKKLEKILLLIMSEYKIVSNRFALNINLLSEPYLGELQNTIFGRSVVSLLKFYDNREFKEWSMRENSWYPITISNEEDTLNVITELSMVTNDQQNEKRILCHMDINTIPENSGYRFNTDSLNDFVKETGAIAKEIKANFEELSNNVE</sequence>
<accession>A0A1H6Y2Z4</accession>
<reference evidence="2" key="1">
    <citation type="submission" date="2016-10" db="EMBL/GenBank/DDBJ databases">
        <authorList>
            <person name="Varghese N."/>
        </authorList>
    </citation>
    <scope>NUCLEOTIDE SEQUENCE [LARGE SCALE GENOMIC DNA]</scope>
    <source>
        <strain evidence="2">DSM 20406</strain>
    </source>
</reference>
<dbReference type="EMBL" id="FNYK01000116">
    <property type="protein sequence ID" value="SEJ34264.1"/>
    <property type="molecule type" value="Genomic_DNA"/>
</dbReference>
<dbReference type="GeneID" id="54121128"/>
<proteinExistence type="predicted"/>
<dbReference type="AlphaFoldDB" id="A0A1H6Y2Z4"/>
<gene>
    <name evidence="1" type="ORF">SAMN04487834_11162</name>
</gene>
<dbReference type="OrthoDB" id="9938833at2"/>
<evidence type="ECO:0008006" key="3">
    <source>
        <dbReference type="Google" id="ProtNLM"/>
    </source>
</evidence>
<protein>
    <recommendedName>
        <fullName evidence="3">TIGR04255 family protein</fullName>
    </recommendedName>
</protein>